<evidence type="ECO:0000256" key="4">
    <source>
        <dbReference type="ARBA" id="ARBA00022989"/>
    </source>
</evidence>
<dbReference type="NCBIfam" id="TIGR00765">
    <property type="entry name" value="yihY_not_rbn"/>
    <property type="match status" value="1"/>
</dbReference>
<dbReference type="GO" id="GO:0005886">
    <property type="term" value="C:plasma membrane"/>
    <property type="evidence" value="ECO:0007669"/>
    <property type="project" value="UniProtKB-SubCell"/>
</dbReference>
<evidence type="ECO:0000256" key="3">
    <source>
        <dbReference type="ARBA" id="ARBA00022692"/>
    </source>
</evidence>
<evidence type="ECO:0000313" key="8">
    <source>
        <dbReference type="Proteomes" id="UP000033121"/>
    </source>
</evidence>
<dbReference type="Pfam" id="PF03631">
    <property type="entry name" value="Virul_fac_BrkB"/>
    <property type="match status" value="1"/>
</dbReference>
<organism evidence="7 8">
    <name type="scientific">Flavihumibacter petaseus NBRC 106054</name>
    <dbReference type="NCBI Taxonomy" id="1220578"/>
    <lineage>
        <taxon>Bacteria</taxon>
        <taxon>Pseudomonadati</taxon>
        <taxon>Bacteroidota</taxon>
        <taxon>Chitinophagia</taxon>
        <taxon>Chitinophagales</taxon>
        <taxon>Chitinophagaceae</taxon>
        <taxon>Flavihumibacter</taxon>
    </lineage>
</organism>
<dbReference type="STRING" id="1220578.FPE01S_01_15020"/>
<keyword evidence="5 6" id="KW-0472">Membrane</keyword>
<feature type="transmembrane region" description="Helical" evidence="6">
    <location>
        <begin position="156"/>
        <end position="179"/>
    </location>
</feature>
<keyword evidence="2" id="KW-1003">Cell membrane</keyword>
<name>A0A0E9MYB2_9BACT</name>
<sequence>MVCVNPVVNLLLSAMTKKFAIRDIPLLAKETFKGFPEDKIPKLSGALAYYMVFSMGPLLVVVISLCGIFLGREAVEGQVFVVLQNFLGKDTAATLQDIIRNAAITGESRLAAIIGIVTLLIGATTVFAEIQESINGIWGIKPKPQRGFVQLLRNRVLSFSIIVSLGFLLLVSLAVTGLIEVLSRHLQAKFPDLAVTLFYILNLLLTLGASALIFGVIFKVLPDARIRWRDVRTGALVTATLFLLGKFAISFYISKTRVGSTYGAAGSLVVLLVWIYYSSIILYLGARFTKVFAVHYSEPIIPNDYAVTTQQVEVETGKKSVQHKEKIVKKVP</sequence>
<reference evidence="7 8" key="1">
    <citation type="submission" date="2015-04" db="EMBL/GenBank/DDBJ databases">
        <title>Whole genome shotgun sequence of Flavihumibacter petaseus NBRC 106054.</title>
        <authorList>
            <person name="Miyazawa S."/>
            <person name="Hosoyama A."/>
            <person name="Hashimoto M."/>
            <person name="Noguchi M."/>
            <person name="Tsuchikane K."/>
            <person name="Ohji S."/>
            <person name="Yamazoe A."/>
            <person name="Ichikawa N."/>
            <person name="Kimura A."/>
            <person name="Fujita N."/>
        </authorList>
    </citation>
    <scope>NUCLEOTIDE SEQUENCE [LARGE SCALE GENOMIC DNA]</scope>
    <source>
        <strain evidence="7 8">NBRC 106054</strain>
    </source>
</reference>
<evidence type="ECO:0000256" key="6">
    <source>
        <dbReference type="SAM" id="Phobius"/>
    </source>
</evidence>
<keyword evidence="8" id="KW-1185">Reference proteome</keyword>
<keyword evidence="4 6" id="KW-1133">Transmembrane helix</keyword>
<evidence type="ECO:0000256" key="2">
    <source>
        <dbReference type="ARBA" id="ARBA00022475"/>
    </source>
</evidence>
<dbReference type="Proteomes" id="UP000033121">
    <property type="component" value="Unassembled WGS sequence"/>
</dbReference>
<feature type="transmembrane region" description="Helical" evidence="6">
    <location>
        <begin position="199"/>
        <end position="221"/>
    </location>
</feature>
<comment type="subcellular location">
    <subcellularLocation>
        <location evidence="1">Cell membrane</location>
        <topology evidence="1">Multi-pass membrane protein</topology>
    </subcellularLocation>
</comment>
<evidence type="ECO:0000256" key="5">
    <source>
        <dbReference type="ARBA" id="ARBA00023136"/>
    </source>
</evidence>
<feature type="transmembrane region" description="Helical" evidence="6">
    <location>
        <begin position="47"/>
        <end position="70"/>
    </location>
</feature>
<dbReference type="InterPro" id="IPR017039">
    <property type="entry name" value="Virul_fac_BrkB"/>
</dbReference>
<comment type="caution">
    <text evidence="7">The sequence shown here is derived from an EMBL/GenBank/DDBJ whole genome shotgun (WGS) entry which is preliminary data.</text>
</comment>
<dbReference type="PIRSF" id="PIRSF035875">
    <property type="entry name" value="RNase_BN"/>
    <property type="match status" value="1"/>
</dbReference>
<dbReference type="PANTHER" id="PTHR30213:SF1">
    <property type="entry name" value="INNER MEMBRANE PROTEIN YHJD"/>
    <property type="match status" value="1"/>
</dbReference>
<gene>
    <name evidence="7" type="ORF">FPE01S_01_15020</name>
</gene>
<proteinExistence type="predicted"/>
<keyword evidence="3 6" id="KW-0812">Transmembrane</keyword>
<protein>
    <submittedName>
        <fullName evidence="7">Uncharacterized protein</fullName>
    </submittedName>
</protein>
<dbReference type="PANTHER" id="PTHR30213">
    <property type="entry name" value="INNER MEMBRANE PROTEIN YHJD"/>
    <property type="match status" value="1"/>
</dbReference>
<feature type="transmembrane region" description="Helical" evidence="6">
    <location>
        <begin position="233"/>
        <end position="253"/>
    </location>
</feature>
<evidence type="ECO:0000313" key="7">
    <source>
        <dbReference type="EMBL" id="GAO42488.1"/>
    </source>
</evidence>
<feature type="transmembrane region" description="Helical" evidence="6">
    <location>
        <begin position="265"/>
        <end position="286"/>
    </location>
</feature>
<accession>A0A0E9MYB2</accession>
<dbReference type="AlphaFoldDB" id="A0A0E9MYB2"/>
<evidence type="ECO:0000256" key="1">
    <source>
        <dbReference type="ARBA" id="ARBA00004651"/>
    </source>
</evidence>
<dbReference type="EMBL" id="BBWV01000001">
    <property type="protein sequence ID" value="GAO42488.1"/>
    <property type="molecule type" value="Genomic_DNA"/>
</dbReference>